<feature type="region of interest" description="Disordered" evidence="1">
    <location>
        <begin position="306"/>
        <end position="345"/>
    </location>
</feature>
<feature type="region of interest" description="Disordered" evidence="1">
    <location>
        <begin position="260"/>
        <end position="280"/>
    </location>
</feature>
<proteinExistence type="predicted"/>
<evidence type="ECO:0000313" key="3">
    <source>
        <dbReference type="Proteomes" id="UP000440578"/>
    </source>
</evidence>
<feature type="region of interest" description="Disordered" evidence="1">
    <location>
        <begin position="157"/>
        <end position="237"/>
    </location>
</feature>
<accession>A0A6A4UXV9</accession>
<protein>
    <submittedName>
        <fullName evidence="2">Uncharacterized protein</fullName>
    </submittedName>
</protein>
<name>A0A6A4UXV9_AMPAM</name>
<sequence>MPFALPAVDADRAVVPPSTSATPGRLRTTLSACVPPLTAPGRCVTRPSEPCRPPSPSRAPSIPARYLSAGLAVSGTPCCHRRPPATALYSHRSEPRSVPARFSTGGTQLPVRSLYRTAPGVTVTEQLWRDQRVAARRLLQARARQLPPQLLQLLTRASRRRRAQPPLRPCPAVLVTSGAQTSPVRSVGAGQSTGQRHSERVSRATGTDEPPPRRRVVPTVTRSTSTSPLPPAPPLPQYLLRPTWTSTPPSHITYPSSRMKFTRQPSADSLVAPSGPPGKAAKVDAGLLQRLENISLEDSKGPVIVFSEADDEPRPTSAAAGDSPKHSLAVPAPDVHSEPRRPPIS</sequence>
<evidence type="ECO:0000313" key="2">
    <source>
        <dbReference type="EMBL" id="KAF0287426.1"/>
    </source>
</evidence>
<keyword evidence="3" id="KW-1185">Reference proteome</keyword>
<evidence type="ECO:0000256" key="1">
    <source>
        <dbReference type="SAM" id="MobiDB-lite"/>
    </source>
</evidence>
<reference evidence="2 3" key="1">
    <citation type="submission" date="2019-07" db="EMBL/GenBank/DDBJ databases">
        <title>Draft genome assembly of a fouling barnacle, Amphibalanus amphitrite (Darwin, 1854): The first reference genome for Thecostraca.</title>
        <authorList>
            <person name="Kim W."/>
        </authorList>
    </citation>
    <scope>NUCLEOTIDE SEQUENCE [LARGE SCALE GENOMIC DNA]</scope>
    <source>
        <strain evidence="2">SNU_AA5</strain>
        <tissue evidence="2">Soma without cirri and trophi</tissue>
    </source>
</reference>
<dbReference type="AlphaFoldDB" id="A0A6A4UXV9"/>
<comment type="caution">
    <text evidence="2">The sequence shown here is derived from an EMBL/GenBank/DDBJ whole genome shotgun (WGS) entry which is preliminary data.</text>
</comment>
<feature type="compositionally biased region" description="Basic and acidic residues" evidence="1">
    <location>
        <begin position="335"/>
        <end position="345"/>
    </location>
</feature>
<feature type="compositionally biased region" description="Low complexity" evidence="1">
    <location>
        <begin position="217"/>
        <end position="227"/>
    </location>
</feature>
<dbReference type="Proteomes" id="UP000440578">
    <property type="component" value="Unassembled WGS sequence"/>
</dbReference>
<feature type="compositionally biased region" description="Polar residues" evidence="1">
    <location>
        <begin position="177"/>
        <end position="195"/>
    </location>
</feature>
<gene>
    <name evidence="2" type="ORF">FJT64_014173</name>
</gene>
<dbReference type="EMBL" id="VIIS01002193">
    <property type="protein sequence ID" value="KAF0287426.1"/>
    <property type="molecule type" value="Genomic_DNA"/>
</dbReference>
<organism evidence="2 3">
    <name type="scientific">Amphibalanus amphitrite</name>
    <name type="common">Striped barnacle</name>
    <name type="synonym">Balanus amphitrite</name>
    <dbReference type="NCBI Taxonomy" id="1232801"/>
    <lineage>
        <taxon>Eukaryota</taxon>
        <taxon>Metazoa</taxon>
        <taxon>Ecdysozoa</taxon>
        <taxon>Arthropoda</taxon>
        <taxon>Crustacea</taxon>
        <taxon>Multicrustacea</taxon>
        <taxon>Cirripedia</taxon>
        <taxon>Thoracica</taxon>
        <taxon>Thoracicalcarea</taxon>
        <taxon>Balanomorpha</taxon>
        <taxon>Balanoidea</taxon>
        <taxon>Balanidae</taxon>
        <taxon>Amphibalaninae</taxon>
        <taxon>Amphibalanus</taxon>
    </lineage>
</organism>